<reference evidence="3" key="1">
    <citation type="submission" date="2020-10" db="EMBL/GenBank/DDBJ databases">
        <authorList>
            <person name="Gilroy R."/>
        </authorList>
    </citation>
    <scope>NUCLEOTIDE SEQUENCE</scope>
    <source>
        <strain evidence="3">517</strain>
    </source>
</reference>
<reference evidence="3" key="2">
    <citation type="journal article" date="2021" name="PeerJ">
        <title>Extensive microbial diversity within the chicken gut microbiome revealed by metagenomics and culture.</title>
        <authorList>
            <person name="Gilroy R."/>
            <person name="Ravi A."/>
            <person name="Getino M."/>
            <person name="Pursley I."/>
            <person name="Horton D.L."/>
            <person name="Alikhan N.F."/>
            <person name="Baker D."/>
            <person name="Gharbi K."/>
            <person name="Hall N."/>
            <person name="Watson M."/>
            <person name="Adriaenssens E.M."/>
            <person name="Foster-Nyarko E."/>
            <person name="Jarju S."/>
            <person name="Secka A."/>
            <person name="Antonio M."/>
            <person name="Oren A."/>
            <person name="Chaudhuri R.R."/>
            <person name="La Ragione R."/>
            <person name="Hildebrand F."/>
            <person name="Pallen M.J."/>
        </authorList>
    </citation>
    <scope>NUCLEOTIDE SEQUENCE</scope>
    <source>
        <strain evidence="3">517</strain>
    </source>
</reference>
<dbReference type="InterPro" id="IPR022038">
    <property type="entry name" value="Ig-like_bact"/>
</dbReference>
<feature type="domain" description="Ig-like" evidence="1">
    <location>
        <begin position="53"/>
        <end position="111"/>
    </location>
</feature>
<protein>
    <submittedName>
        <fullName evidence="3">Bacterial Ig-like domain-containing protein</fullName>
    </submittedName>
</protein>
<accession>A0A940DGI6</accession>
<dbReference type="AlphaFoldDB" id="A0A940DGI6"/>
<name>A0A940DGI6_9FIRM</name>
<dbReference type="InterPro" id="IPR041286">
    <property type="entry name" value="MBG_2"/>
</dbReference>
<evidence type="ECO:0000313" key="3">
    <source>
        <dbReference type="EMBL" id="MBO8423712.1"/>
    </source>
</evidence>
<dbReference type="Pfam" id="PF07523">
    <property type="entry name" value="Big_3"/>
    <property type="match status" value="1"/>
</dbReference>
<proteinExistence type="predicted"/>
<feature type="domain" description="MBG" evidence="2">
    <location>
        <begin position="1047"/>
        <end position="1121"/>
    </location>
</feature>
<organism evidence="3 4">
    <name type="scientific">Candidatus Stercoripulliclostridium pullicola</name>
    <dbReference type="NCBI Taxonomy" id="2840953"/>
    <lineage>
        <taxon>Bacteria</taxon>
        <taxon>Bacillati</taxon>
        <taxon>Bacillota</taxon>
        <taxon>Clostridia</taxon>
        <taxon>Eubacteriales</taxon>
        <taxon>Candidatus Stercoripulliclostridium</taxon>
    </lineage>
</organism>
<dbReference type="PROSITE" id="PS51257">
    <property type="entry name" value="PROKAR_LIPOPROTEIN"/>
    <property type="match status" value="1"/>
</dbReference>
<dbReference type="EMBL" id="JADINF010000041">
    <property type="protein sequence ID" value="MBO8423712.1"/>
    <property type="molecule type" value="Genomic_DNA"/>
</dbReference>
<evidence type="ECO:0000259" key="2">
    <source>
        <dbReference type="Pfam" id="PF18676"/>
    </source>
</evidence>
<comment type="caution">
    <text evidence="3">The sequence shown here is derived from an EMBL/GenBank/DDBJ whole genome shotgun (WGS) entry which is preliminary data.</text>
</comment>
<evidence type="ECO:0000259" key="1">
    <source>
        <dbReference type="Pfam" id="PF07523"/>
    </source>
</evidence>
<evidence type="ECO:0000313" key="4">
    <source>
        <dbReference type="Proteomes" id="UP000727857"/>
    </source>
</evidence>
<gene>
    <name evidence="3" type="ORF">IAB16_01625</name>
</gene>
<dbReference type="Proteomes" id="UP000727857">
    <property type="component" value="Unassembled WGS sequence"/>
</dbReference>
<dbReference type="Pfam" id="PF18676">
    <property type="entry name" value="MBG_2"/>
    <property type="match status" value="1"/>
</dbReference>
<dbReference type="Gene3D" id="2.60.40.3630">
    <property type="match status" value="6"/>
</dbReference>
<sequence>MRKFVRPVIFIILVLCMAVVLLTACSGTDTSSTASDILSVRINSFPFASGEVFYGDELDLEGATLLVVRKGGSSVVDITADMISGYNKLATGKQMITVSYEGHSATVEVSVKELAVSRIDIVDNSETISVVQGSELNLAGISLKVTYQNGRTVTVSQITDVMVRGYSPDLAPGTHDIFIDYSGYSVALEIEVVAKTVISVDIVSEPSINSYFVKTAEENEGALDPTGLVIQRNFDNNTSDTLVYSAGDEDFVFEYDFTRANAYSQVVMYYRGCYESFNVKVLEPQCSRVQITKYPVPVGIHLDPDHVSDLNSLIQGDKIDWSTGAATVYFNDGTQIDDIPLSDLVFGVFVDRFDQSGYIENKEDYIFNEVGTHTVYVRYGNYDIPSEIGVTVVAKEPYSLILADSRLQDGGTGEDGSVTLEREFIEGTRFDTGYLRYNIRYDNGTYEYPADDVSAWASINADMLADEANNSLTLSVAYTDAEGYQSVIFEVNGVQNRFRVKVVAKLAEKLVLTAPYKNYYAISSSLDLTGSALYAEFNDNSVELLKPIPAELITLKNADGVVTEALNSVGTYTATVTYYGSERTFTFEVVSASEAVTSVAFNAMDADSVYYYDTYASIFNSGLTVTVVKGSDSYTLPVTEDLVLSSDPDAVGYQEILFRYEGYTFTLKANVGGRNVVSVEVTRAPDKLVYVPGVDKSLDLTGLQVTRIFNDNTYGQVSSFSSSYWSFTGYDLTSEGVQSVEVAYAIDGRTFVTSFEIIVSSAEIVSVEFDEAYNADALVNLDGKNVYYVTYRDDLNTTYEYRDEIADVSHIDELALTVRYADGKTEHLPLRAANVSYDKNVTVSTDGNYYIQSVQINFGGFTDTMYLCVVKRTLVSIEVYSAPDLLIYAEGQQLVPDGGYIRRIYDNGDTDVVPMTSGLVAISGYTSDPFANIQGGTSKTQEVTVTYASFSTSFTVTSYRKLTSAPVLNNTSFFYGKTSDPIITFNTEVEGFVKPETYTEYFVDGEWTTTTPKYPGIYAMRVIVNENEYYKAMVWEGYEYTVKVAVIVITVENYTKEYGEADPELTYDIADGELVPGDVIEVVLSRAPGEDVGTYAITAALTDSGFNQNALYKLTYDKASLIITPKQVGYDATGKPIGVQFGMPDNYHNGVIEYTGSEIRAISAMYSDNLGNVIIDAEDIEYYDASGDLMTTLPKEKGTYTVRISDNYAFAEGAVNSITFVIS</sequence>